<keyword evidence="10" id="KW-1185">Reference proteome</keyword>
<feature type="domain" description="Peptidase M48" evidence="8">
    <location>
        <begin position="87"/>
        <end position="268"/>
    </location>
</feature>
<keyword evidence="7" id="KW-0732">Signal</keyword>
<proteinExistence type="inferred from homology"/>
<dbReference type="EMBL" id="FKIF01000007">
    <property type="protein sequence ID" value="SAI71927.1"/>
    <property type="molecule type" value="Genomic_DNA"/>
</dbReference>
<evidence type="ECO:0000256" key="3">
    <source>
        <dbReference type="ARBA" id="ARBA00022801"/>
    </source>
</evidence>
<keyword evidence="2" id="KW-0479">Metal-binding</keyword>
<keyword evidence="3 6" id="KW-0378">Hydrolase</keyword>
<keyword evidence="5 6" id="KW-0482">Metalloprotease</keyword>
<sequence>MTSMMIPSPWPRRAALAAPAVALACLAGCASVNTTQSGAVGVERTQYMSSLVPEQQLNQEASQQYGEIVQQARAKGLLDRDAAQLNRVRGISQRLIAQVGTFRPDAAKWAWEVHVLSTDDINAWCMPGGKIAVYTGLLDKIKPTDAELAAVLGHEIAHALREHARERVSQQMATNLGLQVLSIATGSSAASDLGGQLTNVMFTLPNSRTHETEADRMGVELAARAGYDPRAAVTLWQKMGAASGGKSQPEFLSTHPSASTRITELQATARQVMPLYEQAGKAAR</sequence>
<dbReference type="Proteomes" id="UP000076848">
    <property type="component" value="Unassembled WGS sequence"/>
</dbReference>
<dbReference type="Gene3D" id="3.30.2010.10">
    <property type="entry name" value="Metalloproteases ('zincins'), catalytic domain"/>
    <property type="match status" value="1"/>
</dbReference>
<dbReference type="GO" id="GO:0046872">
    <property type="term" value="F:metal ion binding"/>
    <property type="evidence" value="ECO:0007669"/>
    <property type="project" value="UniProtKB-KW"/>
</dbReference>
<evidence type="ECO:0000256" key="4">
    <source>
        <dbReference type="ARBA" id="ARBA00022833"/>
    </source>
</evidence>
<name>A0A157SNA4_9BORD</name>
<dbReference type="PANTHER" id="PTHR22726">
    <property type="entry name" value="METALLOENDOPEPTIDASE OMA1"/>
    <property type="match status" value="1"/>
</dbReference>
<comment type="similarity">
    <text evidence="6">Belongs to the peptidase M48 family.</text>
</comment>
<dbReference type="InterPro" id="IPR051156">
    <property type="entry name" value="Mito/Outer_Membr_Metalloprot"/>
</dbReference>
<evidence type="ECO:0000256" key="1">
    <source>
        <dbReference type="ARBA" id="ARBA00022670"/>
    </source>
</evidence>
<dbReference type="Pfam" id="PF01435">
    <property type="entry name" value="Peptidase_M48"/>
    <property type="match status" value="1"/>
</dbReference>
<evidence type="ECO:0000259" key="8">
    <source>
        <dbReference type="Pfam" id="PF01435"/>
    </source>
</evidence>
<protein>
    <submittedName>
        <fullName evidence="9">M48-family peptidase</fullName>
        <ecNumber evidence="9">3.4.24.-</ecNumber>
    </submittedName>
</protein>
<evidence type="ECO:0000313" key="10">
    <source>
        <dbReference type="Proteomes" id="UP000076848"/>
    </source>
</evidence>
<dbReference type="GO" id="GO:0051603">
    <property type="term" value="P:proteolysis involved in protein catabolic process"/>
    <property type="evidence" value="ECO:0007669"/>
    <property type="project" value="TreeGrafter"/>
</dbReference>
<keyword evidence="4 6" id="KW-0862">Zinc</keyword>
<dbReference type="EC" id="3.4.24.-" evidence="9"/>
<dbReference type="GO" id="GO:0004222">
    <property type="term" value="F:metalloendopeptidase activity"/>
    <property type="evidence" value="ECO:0007669"/>
    <property type="project" value="InterPro"/>
</dbReference>
<dbReference type="PANTHER" id="PTHR22726:SF1">
    <property type="entry name" value="METALLOENDOPEPTIDASE OMA1, MITOCHONDRIAL"/>
    <property type="match status" value="1"/>
</dbReference>
<organism evidence="9 10">
    <name type="scientific">Bordetella ansorpii</name>
    <dbReference type="NCBI Taxonomy" id="288768"/>
    <lineage>
        <taxon>Bacteria</taxon>
        <taxon>Pseudomonadati</taxon>
        <taxon>Pseudomonadota</taxon>
        <taxon>Betaproteobacteria</taxon>
        <taxon>Burkholderiales</taxon>
        <taxon>Alcaligenaceae</taxon>
        <taxon>Bordetella</taxon>
    </lineage>
</organism>
<feature type="chain" id="PRO_5007616389" evidence="7">
    <location>
        <begin position="31"/>
        <end position="284"/>
    </location>
</feature>
<gene>
    <name evidence="9" type="primary">yggG_3</name>
    <name evidence="9" type="ORF">SAMEA3906486_03836</name>
</gene>
<evidence type="ECO:0000256" key="2">
    <source>
        <dbReference type="ARBA" id="ARBA00022723"/>
    </source>
</evidence>
<comment type="cofactor">
    <cofactor evidence="6">
        <name>Zn(2+)</name>
        <dbReference type="ChEBI" id="CHEBI:29105"/>
    </cofactor>
    <text evidence="6">Binds 1 zinc ion per subunit.</text>
</comment>
<accession>A0A157SNA4</accession>
<dbReference type="CDD" id="cd07331">
    <property type="entry name" value="M48C_Oma1_like"/>
    <property type="match status" value="1"/>
</dbReference>
<feature type="signal peptide" evidence="7">
    <location>
        <begin position="1"/>
        <end position="30"/>
    </location>
</feature>
<evidence type="ECO:0000256" key="5">
    <source>
        <dbReference type="ARBA" id="ARBA00023049"/>
    </source>
</evidence>
<dbReference type="GO" id="GO:0016020">
    <property type="term" value="C:membrane"/>
    <property type="evidence" value="ECO:0007669"/>
    <property type="project" value="TreeGrafter"/>
</dbReference>
<dbReference type="InterPro" id="IPR001915">
    <property type="entry name" value="Peptidase_M48"/>
</dbReference>
<evidence type="ECO:0000313" key="9">
    <source>
        <dbReference type="EMBL" id="SAI71927.1"/>
    </source>
</evidence>
<evidence type="ECO:0000256" key="6">
    <source>
        <dbReference type="RuleBase" id="RU003983"/>
    </source>
</evidence>
<reference evidence="9 10" key="1">
    <citation type="submission" date="2016-04" db="EMBL/GenBank/DDBJ databases">
        <authorList>
            <consortium name="Pathogen Informatics"/>
        </authorList>
    </citation>
    <scope>NUCLEOTIDE SEQUENCE [LARGE SCALE GENOMIC DNA]</scope>
    <source>
        <strain evidence="9 10">H050680373</strain>
    </source>
</reference>
<dbReference type="AlphaFoldDB" id="A0A157SNA4"/>
<keyword evidence="1 6" id="KW-0645">Protease</keyword>
<evidence type="ECO:0000256" key="7">
    <source>
        <dbReference type="SAM" id="SignalP"/>
    </source>
</evidence>
<dbReference type="STRING" id="288768.SAMEA3906486_03836"/>